<dbReference type="InterPro" id="IPR002052">
    <property type="entry name" value="DNA_methylase_N6_adenine_CS"/>
</dbReference>
<dbReference type="NCBIfam" id="TIGR03534">
    <property type="entry name" value="RF_mod_PrmC"/>
    <property type="match status" value="1"/>
</dbReference>
<dbReference type="FunFam" id="3.40.50.150:FF:000053">
    <property type="entry name" value="Release factor glutamine methyltransferase"/>
    <property type="match status" value="1"/>
</dbReference>
<dbReference type="RefSeq" id="WP_009501810.1">
    <property type="nucleotide sequence ID" value="NZ_ANIN01000002.1"/>
</dbReference>
<dbReference type="InterPro" id="IPR029063">
    <property type="entry name" value="SAM-dependent_MTases_sf"/>
</dbReference>
<dbReference type="Pfam" id="PF13847">
    <property type="entry name" value="Methyltransf_31"/>
    <property type="match status" value="1"/>
</dbReference>
<dbReference type="CDD" id="cd02440">
    <property type="entry name" value="AdoMet_MTases"/>
    <property type="match status" value="1"/>
</dbReference>
<comment type="caution">
    <text evidence="8">The sequence shown here is derived from an EMBL/GenBank/DDBJ whole genome shotgun (WGS) entry which is preliminary data.</text>
</comment>
<dbReference type="PANTHER" id="PTHR18895:SF74">
    <property type="entry name" value="MTRF1L RELEASE FACTOR GLUTAMINE METHYLTRANSFERASE"/>
    <property type="match status" value="1"/>
</dbReference>
<name>L2F725_9GAMM</name>
<keyword evidence="3 5" id="KW-0949">S-adenosyl-L-methionine</keyword>
<dbReference type="InterPro" id="IPR040758">
    <property type="entry name" value="PrmC_N"/>
</dbReference>
<dbReference type="eggNOG" id="COG2890">
    <property type="taxonomic scope" value="Bacteria"/>
</dbReference>
<evidence type="ECO:0000313" key="8">
    <source>
        <dbReference type="EMBL" id="ELA08258.1"/>
    </source>
</evidence>
<dbReference type="EMBL" id="ANIN01000002">
    <property type="protein sequence ID" value="ELA08258.1"/>
    <property type="molecule type" value="Genomic_DNA"/>
</dbReference>
<evidence type="ECO:0000256" key="4">
    <source>
        <dbReference type="ARBA" id="ARBA00048391"/>
    </source>
</evidence>
<comment type="catalytic activity">
    <reaction evidence="4 5">
        <text>L-glutaminyl-[peptide chain release factor] + S-adenosyl-L-methionine = N(5)-methyl-L-glutaminyl-[peptide chain release factor] + S-adenosyl-L-homocysteine + H(+)</text>
        <dbReference type="Rhea" id="RHEA:42896"/>
        <dbReference type="Rhea" id="RHEA-COMP:10271"/>
        <dbReference type="Rhea" id="RHEA-COMP:10272"/>
        <dbReference type="ChEBI" id="CHEBI:15378"/>
        <dbReference type="ChEBI" id="CHEBI:30011"/>
        <dbReference type="ChEBI" id="CHEBI:57856"/>
        <dbReference type="ChEBI" id="CHEBI:59789"/>
        <dbReference type="ChEBI" id="CHEBI:61891"/>
        <dbReference type="EC" id="2.1.1.297"/>
    </reaction>
</comment>
<dbReference type="Proteomes" id="UP000023795">
    <property type="component" value="Unassembled WGS sequence"/>
</dbReference>
<proteinExistence type="inferred from homology"/>
<dbReference type="Gene3D" id="3.40.50.150">
    <property type="entry name" value="Vaccinia Virus protein VP39"/>
    <property type="match status" value="1"/>
</dbReference>
<feature type="binding site" evidence="5">
    <location>
        <position position="143"/>
    </location>
    <ligand>
        <name>S-adenosyl-L-methionine</name>
        <dbReference type="ChEBI" id="CHEBI:59789"/>
    </ligand>
</feature>
<feature type="domain" description="Release factor glutamine methyltransferase N-terminal" evidence="7">
    <location>
        <begin position="17"/>
        <end position="65"/>
    </location>
</feature>
<dbReference type="GO" id="GO:0102559">
    <property type="term" value="F:peptide chain release factor N(5)-glutamine methyltransferase activity"/>
    <property type="evidence" value="ECO:0007669"/>
    <property type="project" value="UniProtKB-EC"/>
</dbReference>
<dbReference type="PATRIC" id="fig|1230338.3.peg.1462"/>
<organism evidence="8 9">
    <name type="scientific">Moraxella macacae 0408225</name>
    <dbReference type="NCBI Taxonomy" id="1230338"/>
    <lineage>
        <taxon>Bacteria</taxon>
        <taxon>Pseudomonadati</taxon>
        <taxon>Pseudomonadota</taxon>
        <taxon>Gammaproteobacteria</taxon>
        <taxon>Moraxellales</taxon>
        <taxon>Moraxellaceae</taxon>
        <taxon>Moraxella</taxon>
    </lineage>
</organism>
<dbReference type="STRING" id="1230338.MOMA_06841"/>
<dbReference type="Pfam" id="PF17827">
    <property type="entry name" value="PrmC_N"/>
    <property type="match status" value="1"/>
</dbReference>
<dbReference type="GO" id="GO:0032259">
    <property type="term" value="P:methylation"/>
    <property type="evidence" value="ECO:0007669"/>
    <property type="project" value="UniProtKB-KW"/>
</dbReference>
<evidence type="ECO:0000259" key="7">
    <source>
        <dbReference type="Pfam" id="PF17827"/>
    </source>
</evidence>
<protein>
    <recommendedName>
        <fullName evidence="5">Release factor glutamine methyltransferase</fullName>
        <shortName evidence="5">RF MTase</shortName>
        <ecNumber evidence="5">2.1.1.297</ecNumber>
    </recommendedName>
    <alternativeName>
        <fullName evidence="5">N5-glutamine methyltransferase PrmC</fullName>
    </alternativeName>
    <alternativeName>
        <fullName evidence="5">Protein-(glutamine-N5) MTase PrmC</fullName>
    </alternativeName>
    <alternativeName>
        <fullName evidence="5">Protein-glutamine N-methyltransferase PrmC</fullName>
    </alternativeName>
</protein>
<accession>L2F725</accession>
<evidence type="ECO:0000259" key="6">
    <source>
        <dbReference type="Pfam" id="PF13847"/>
    </source>
</evidence>
<feature type="binding site" evidence="5">
    <location>
        <position position="171"/>
    </location>
    <ligand>
        <name>S-adenosyl-L-methionine</name>
        <dbReference type="ChEBI" id="CHEBI:59789"/>
    </ligand>
</feature>
<dbReference type="SUPFAM" id="SSF53335">
    <property type="entry name" value="S-adenosyl-L-methionine-dependent methyltransferases"/>
    <property type="match status" value="1"/>
</dbReference>
<dbReference type="PANTHER" id="PTHR18895">
    <property type="entry name" value="HEMK METHYLTRANSFERASE"/>
    <property type="match status" value="1"/>
</dbReference>
<dbReference type="Gene3D" id="1.10.8.10">
    <property type="entry name" value="DNA helicase RuvA subunit, C-terminal domain"/>
    <property type="match status" value="1"/>
</dbReference>
<evidence type="ECO:0000256" key="1">
    <source>
        <dbReference type="ARBA" id="ARBA00022603"/>
    </source>
</evidence>
<evidence type="ECO:0000256" key="5">
    <source>
        <dbReference type="HAMAP-Rule" id="MF_02126"/>
    </source>
</evidence>
<feature type="domain" description="Methyltransferase" evidence="6">
    <location>
        <begin position="114"/>
        <end position="255"/>
    </location>
</feature>
<dbReference type="OrthoDB" id="9800643at2"/>
<dbReference type="InterPro" id="IPR004556">
    <property type="entry name" value="HemK-like"/>
</dbReference>
<feature type="binding site" evidence="5">
    <location>
        <position position="186"/>
    </location>
    <ligand>
        <name>S-adenosyl-L-methionine</name>
        <dbReference type="ChEBI" id="CHEBI:59789"/>
    </ligand>
</feature>
<dbReference type="AlphaFoldDB" id="L2F725"/>
<evidence type="ECO:0000256" key="2">
    <source>
        <dbReference type="ARBA" id="ARBA00022679"/>
    </source>
</evidence>
<keyword evidence="9" id="KW-1185">Reference proteome</keyword>
<dbReference type="EC" id="2.1.1.297" evidence="5"/>
<dbReference type="NCBIfam" id="TIGR00536">
    <property type="entry name" value="hemK_fam"/>
    <property type="match status" value="1"/>
</dbReference>
<evidence type="ECO:0000313" key="9">
    <source>
        <dbReference type="Proteomes" id="UP000023795"/>
    </source>
</evidence>
<dbReference type="InterPro" id="IPR050320">
    <property type="entry name" value="N5-glutamine_MTase"/>
</dbReference>
<sequence>MQIKTLLKNNFDHHLNRQLLMHVLQKDRTFLISHDDYCLTDVELQNYQDGLNALKNGKPLAYIVGYQGFWKHDFLVNAHTLIPRPDTEILVQTVLNFIKTYTKTYTTDKDNTPLKLLDLGTGTGCIGISLASELPNWQVVAVDFSDQALHIAKKNAKNIGTNNITFVTSDWFCALQEQKFDVIVANPPYIDPNDEHLQDLTAEPIRALVADNQGLADIETIVNQAKFYLHDQGLLAIEHGYNQGKQVQQIFQQNNFCGIKTVQDYGLNDRITLGRLA</sequence>
<dbReference type="PROSITE" id="PS00092">
    <property type="entry name" value="N6_MTASE"/>
    <property type="match status" value="1"/>
</dbReference>
<dbReference type="HAMAP" id="MF_02126">
    <property type="entry name" value="RF_methyltr_PrmC"/>
    <property type="match status" value="1"/>
</dbReference>
<feature type="binding site" evidence="5">
    <location>
        <begin position="120"/>
        <end position="124"/>
    </location>
    <ligand>
        <name>S-adenosyl-L-methionine</name>
        <dbReference type="ChEBI" id="CHEBI:59789"/>
    </ligand>
</feature>
<feature type="binding site" evidence="5">
    <location>
        <begin position="186"/>
        <end position="189"/>
    </location>
    <ligand>
        <name>substrate</name>
    </ligand>
</feature>
<comment type="function">
    <text evidence="5">Methylates the class 1 translation termination release factors RF1/PrfA and RF2/PrfB on the glutamine residue of the universally conserved GGQ motif.</text>
</comment>
<gene>
    <name evidence="5" type="primary">prmC</name>
    <name evidence="8" type="ORF">MOMA_06841</name>
</gene>
<keyword evidence="1 5" id="KW-0489">Methyltransferase</keyword>
<dbReference type="InterPro" id="IPR019874">
    <property type="entry name" value="RF_methyltr_PrmC"/>
</dbReference>
<keyword evidence="2 5" id="KW-0808">Transferase</keyword>
<comment type="similarity">
    <text evidence="5">Belongs to the protein N5-glutamine methyltransferase family. PrmC subfamily.</text>
</comment>
<reference evidence="8 9" key="1">
    <citation type="journal article" date="2013" name="Genome Announc.">
        <title>Genome Sequence of Moraxella macacae 0408225, a Novel Bacterial Species Isolated from a Cynomolgus Macaque with Epistaxis.</title>
        <authorList>
            <person name="Ladner J.T."/>
            <person name="Whitehouse C.A."/>
            <person name="Koroleva G.I."/>
            <person name="Palacios G.F."/>
        </authorList>
    </citation>
    <scope>NUCLEOTIDE SEQUENCE [LARGE SCALE GENOMIC DNA]</scope>
    <source>
        <strain evidence="8 9">0408225</strain>
    </source>
</reference>
<evidence type="ECO:0000256" key="3">
    <source>
        <dbReference type="ARBA" id="ARBA00022691"/>
    </source>
</evidence>
<dbReference type="InterPro" id="IPR025714">
    <property type="entry name" value="Methyltranfer_dom"/>
</dbReference>
<dbReference type="GO" id="GO:0003676">
    <property type="term" value="F:nucleic acid binding"/>
    <property type="evidence" value="ECO:0007669"/>
    <property type="project" value="InterPro"/>
</dbReference>